<name>A0A060Z5C6_ONCMY</name>
<dbReference type="PANTHER" id="PTHR46291:SF1">
    <property type="entry name" value="C2 CALCIUM-DEPENDENT DOMAIN-CONTAINING PROTEIN 4D"/>
    <property type="match status" value="1"/>
</dbReference>
<reference evidence="3" key="1">
    <citation type="journal article" date="2014" name="Nat. Commun.">
        <title>The rainbow trout genome provides novel insights into evolution after whole-genome duplication in vertebrates.</title>
        <authorList>
            <person name="Berthelot C."/>
            <person name="Brunet F."/>
            <person name="Chalopin D."/>
            <person name="Juanchich A."/>
            <person name="Bernard M."/>
            <person name="Noel B."/>
            <person name="Bento P."/>
            <person name="Da Silva C."/>
            <person name="Labadie K."/>
            <person name="Alberti A."/>
            <person name="Aury J.M."/>
            <person name="Louis A."/>
            <person name="Dehais P."/>
            <person name="Bardou P."/>
            <person name="Montfort J."/>
            <person name="Klopp C."/>
            <person name="Cabau C."/>
            <person name="Gaspin C."/>
            <person name="Thorgaard G.H."/>
            <person name="Boussaha M."/>
            <person name="Quillet E."/>
            <person name="Guyomard R."/>
            <person name="Galiana D."/>
            <person name="Bobe J."/>
            <person name="Volff J.N."/>
            <person name="Genet C."/>
            <person name="Wincker P."/>
            <person name="Jaillon O."/>
            <person name="Roest Crollius H."/>
            <person name="Guiguen Y."/>
        </authorList>
    </citation>
    <scope>NUCLEOTIDE SEQUENCE [LARGE SCALE GENOMIC DNA]</scope>
</reference>
<reference evidence="3" key="2">
    <citation type="submission" date="2014-03" db="EMBL/GenBank/DDBJ databases">
        <authorList>
            <person name="Genoscope - CEA"/>
        </authorList>
    </citation>
    <scope>NUCLEOTIDE SEQUENCE</scope>
</reference>
<dbReference type="Proteomes" id="UP000193380">
    <property type="component" value="Unassembled WGS sequence"/>
</dbReference>
<evidence type="ECO:0000259" key="2">
    <source>
        <dbReference type="PROSITE" id="PS50004"/>
    </source>
</evidence>
<dbReference type="EMBL" id="FR926036">
    <property type="protein sequence ID" value="CDQ96515.1"/>
    <property type="molecule type" value="Genomic_DNA"/>
</dbReference>
<accession>A0A060Z5C6</accession>
<dbReference type="InterPro" id="IPR035892">
    <property type="entry name" value="C2_domain_sf"/>
</dbReference>
<dbReference type="STRING" id="8022.A0A060Z5C6"/>
<dbReference type="PROSITE" id="PS50004">
    <property type="entry name" value="C2"/>
    <property type="match status" value="1"/>
</dbReference>
<organism evidence="3 4">
    <name type="scientific">Oncorhynchus mykiss</name>
    <name type="common">Rainbow trout</name>
    <name type="synonym">Salmo gairdneri</name>
    <dbReference type="NCBI Taxonomy" id="8022"/>
    <lineage>
        <taxon>Eukaryota</taxon>
        <taxon>Metazoa</taxon>
        <taxon>Chordata</taxon>
        <taxon>Craniata</taxon>
        <taxon>Vertebrata</taxon>
        <taxon>Euteleostomi</taxon>
        <taxon>Actinopterygii</taxon>
        <taxon>Neopterygii</taxon>
        <taxon>Teleostei</taxon>
        <taxon>Protacanthopterygii</taxon>
        <taxon>Salmoniformes</taxon>
        <taxon>Salmonidae</taxon>
        <taxon>Salmoninae</taxon>
        <taxon>Oncorhynchus</taxon>
    </lineage>
</organism>
<dbReference type="AlphaFoldDB" id="A0A060Z5C6"/>
<proteinExistence type="predicted"/>
<feature type="region of interest" description="Disordered" evidence="1">
    <location>
        <begin position="286"/>
        <end position="306"/>
    </location>
</feature>
<evidence type="ECO:0000256" key="1">
    <source>
        <dbReference type="SAM" id="MobiDB-lite"/>
    </source>
</evidence>
<feature type="compositionally biased region" description="Low complexity" evidence="1">
    <location>
        <begin position="200"/>
        <end position="221"/>
    </location>
</feature>
<dbReference type="PANTHER" id="PTHR46291">
    <property type="entry name" value="C2 DOMAIN-CONTAINING PROTEIN"/>
    <property type="match status" value="1"/>
</dbReference>
<dbReference type="PaxDb" id="8022-A0A060Z5C6"/>
<dbReference type="Pfam" id="PF00168">
    <property type="entry name" value="C2"/>
    <property type="match status" value="1"/>
</dbReference>
<dbReference type="SUPFAM" id="SSF49562">
    <property type="entry name" value="C2 domain (Calcium/lipid-binding domain, CaLB)"/>
    <property type="match status" value="1"/>
</dbReference>
<dbReference type="InterPro" id="IPR000008">
    <property type="entry name" value="C2_dom"/>
</dbReference>
<gene>
    <name evidence="3" type="ORF">GSONMT00028579001</name>
</gene>
<sequence length="467" mass="51448">MWVAEQIRVSVAKNNLLLPIAEYSLRISDIMLGERTSREKGRKTISLCPNIITPNTIPEFCIPPKISPQQELKTVDWSKISPVGKVSFSPEKDSSPEREVAVRERVINTHPTLIQVESVDEAPYDQGFSDEESTNADPQSQAALSLPHLAKAQTCYGFCTLLESPHTRRKESLFHSHPNACPLPLIAGSPGPRGRSKTYSSRTSSLPHSPSSSFSLTKLTSGRLSPGGSRLVALQRQSTLDSDTISSAESSPFSSPLLARPPPKSSLLKALSHDRLLSRTMRKAVLSRNNSLSTDEGSSTDNSPNIIRRASDAGLVEPLPSAFTLAPPAIFPIDLVLHRERVMKESLAPVGREGALRLSAEYSLDNQRLRVRLISAEGLYAIAVDPKSINCSIAICLLPGKIQKQRSAVIKRSRNPLFKEDFFFYGISQEDICCRSLRFKVVNKMSSMKRDYILGDCEILLKSLLSM</sequence>
<feature type="compositionally biased region" description="Low complexity" evidence="1">
    <location>
        <begin position="246"/>
        <end position="258"/>
    </location>
</feature>
<dbReference type="Gene3D" id="2.60.40.150">
    <property type="entry name" value="C2 domain"/>
    <property type="match status" value="1"/>
</dbReference>
<feature type="region of interest" description="Disordered" evidence="1">
    <location>
        <begin position="173"/>
        <end position="228"/>
    </location>
</feature>
<evidence type="ECO:0000313" key="3">
    <source>
        <dbReference type="EMBL" id="CDQ96515.1"/>
    </source>
</evidence>
<evidence type="ECO:0000313" key="4">
    <source>
        <dbReference type="Proteomes" id="UP000193380"/>
    </source>
</evidence>
<feature type="region of interest" description="Disordered" evidence="1">
    <location>
        <begin position="242"/>
        <end position="265"/>
    </location>
</feature>
<protein>
    <recommendedName>
        <fullName evidence="2">C2 domain-containing protein</fullName>
    </recommendedName>
</protein>
<feature type="compositionally biased region" description="Polar residues" evidence="1">
    <location>
        <begin position="287"/>
        <end position="305"/>
    </location>
</feature>
<dbReference type="InterPro" id="IPR043549">
    <property type="entry name" value="C2C4C/C2C4D"/>
</dbReference>
<feature type="domain" description="C2" evidence="2">
    <location>
        <begin position="352"/>
        <end position="467"/>
    </location>
</feature>